<keyword evidence="2 4" id="KW-0833">Ubl conjugation pathway</keyword>
<dbReference type="CDD" id="cd00876">
    <property type="entry name" value="Ras"/>
    <property type="match status" value="1"/>
</dbReference>
<dbReference type="InterPro" id="IPR005225">
    <property type="entry name" value="Small_GTP-bd"/>
</dbReference>
<dbReference type="Pfam" id="PF00071">
    <property type="entry name" value="Ras"/>
    <property type="match status" value="1"/>
</dbReference>
<dbReference type="PROSITE" id="PS50127">
    <property type="entry name" value="UBC_2"/>
    <property type="match status" value="1"/>
</dbReference>
<dbReference type="PRINTS" id="PR00449">
    <property type="entry name" value="RASTRNSFRMNG"/>
</dbReference>
<dbReference type="GO" id="GO:0016740">
    <property type="term" value="F:transferase activity"/>
    <property type="evidence" value="ECO:0007669"/>
    <property type="project" value="UniProtKB-KW"/>
</dbReference>
<comment type="similarity">
    <text evidence="4">Belongs to the ubiquitin-conjugating enzyme family.</text>
</comment>
<keyword evidence="4" id="KW-0547">Nucleotide-binding</keyword>
<feature type="active site" description="Glycyl thioester intermediate" evidence="3">
    <location>
        <position position="257"/>
    </location>
</feature>
<dbReference type="PROSITE" id="PS00183">
    <property type="entry name" value="UBC_1"/>
    <property type="match status" value="1"/>
</dbReference>
<dbReference type="FunFam" id="3.10.110.10:FF:000002">
    <property type="entry name" value="Ubiquitin-conjugating enzyme E2 D3"/>
    <property type="match status" value="1"/>
</dbReference>
<reference evidence="7 8" key="1">
    <citation type="submission" date="2016-04" db="EMBL/GenBank/DDBJ databases">
        <title>The genome of Intoshia linei affirms orthonectids as highly simplified spiralians.</title>
        <authorList>
            <person name="Mikhailov K.V."/>
            <person name="Slusarev G.S."/>
            <person name="Nikitin M.A."/>
            <person name="Logacheva M.D."/>
            <person name="Penin A."/>
            <person name="Aleoshin V."/>
            <person name="Panchin Y.V."/>
        </authorList>
    </citation>
    <scope>NUCLEOTIDE SEQUENCE [LARGE SCALE GENOMIC DNA]</scope>
    <source>
        <strain evidence="7">Intl2013</strain>
        <tissue evidence="7">Whole animal</tissue>
    </source>
</reference>
<evidence type="ECO:0000256" key="3">
    <source>
        <dbReference type="PROSITE-ProRule" id="PRU10133"/>
    </source>
</evidence>
<protein>
    <recommendedName>
        <fullName evidence="6">UBC core domain-containing protein</fullName>
    </recommendedName>
</protein>
<gene>
    <name evidence="7" type="ORF">A3Q56_01596</name>
</gene>
<dbReference type="PROSITE" id="PS51419">
    <property type="entry name" value="RAB"/>
    <property type="match status" value="1"/>
</dbReference>
<dbReference type="Pfam" id="PF00179">
    <property type="entry name" value="UQ_con"/>
    <property type="match status" value="1"/>
</dbReference>
<keyword evidence="8" id="KW-1185">Reference proteome</keyword>
<dbReference type="InterPro" id="IPR016135">
    <property type="entry name" value="UBQ-conjugating_enzyme/RWD"/>
</dbReference>
<keyword evidence="1" id="KW-0808">Transferase</keyword>
<dbReference type="InterPro" id="IPR023313">
    <property type="entry name" value="UBQ-conjugating_AS"/>
</dbReference>
<dbReference type="GO" id="GO:0005525">
    <property type="term" value="F:GTP binding"/>
    <property type="evidence" value="ECO:0007669"/>
    <property type="project" value="InterPro"/>
</dbReference>
<dbReference type="SMART" id="SM00173">
    <property type="entry name" value="RAS"/>
    <property type="match status" value="1"/>
</dbReference>
<evidence type="ECO:0000256" key="1">
    <source>
        <dbReference type="ARBA" id="ARBA00022679"/>
    </source>
</evidence>
<dbReference type="SMART" id="SM00176">
    <property type="entry name" value="RAN"/>
    <property type="match status" value="1"/>
</dbReference>
<dbReference type="Proteomes" id="UP000078046">
    <property type="component" value="Unassembled WGS sequence"/>
</dbReference>
<dbReference type="SUPFAM" id="SSF52540">
    <property type="entry name" value="P-loop containing nucleoside triphosphate hydrolases"/>
    <property type="match status" value="1"/>
</dbReference>
<dbReference type="GO" id="GO:0005524">
    <property type="term" value="F:ATP binding"/>
    <property type="evidence" value="ECO:0007669"/>
    <property type="project" value="UniProtKB-UniRule"/>
</dbReference>
<dbReference type="NCBIfam" id="TIGR00231">
    <property type="entry name" value="small_GTP"/>
    <property type="match status" value="1"/>
</dbReference>
<dbReference type="InterPro" id="IPR027417">
    <property type="entry name" value="P-loop_NTPase"/>
</dbReference>
<evidence type="ECO:0000256" key="2">
    <source>
        <dbReference type="ARBA" id="ARBA00022786"/>
    </source>
</evidence>
<feature type="domain" description="UBC core" evidence="6">
    <location>
        <begin position="172"/>
        <end position="319"/>
    </location>
</feature>
<keyword evidence="4" id="KW-0067">ATP-binding</keyword>
<dbReference type="Gene3D" id="3.40.50.300">
    <property type="entry name" value="P-loop containing nucleotide triphosphate hydrolases"/>
    <property type="match status" value="1"/>
</dbReference>
<dbReference type="PANTHER" id="PTHR24068">
    <property type="entry name" value="UBIQUITIN-CONJUGATING ENZYME E2"/>
    <property type="match status" value="1"/>
</dbReference>
<dbReference type="SMART" id="SM00212">
    <property type="entry name" value="UBCc"/>
    <property type="match status" value="1"/>
</dbReference>
<dbReference type="GO" id="GO:0003924">
    <property type="term" value="F:GTPase activity"/>
    <property type="evidence" value="ECO:0007669"/>
    <property type="project" value="InterPro"/>
</dbReference>
<evidence type="ECO:0000313" key="7">
    <source>
        <dbReference type="EMBL" id="OAF70670.1"/>
    </source>
</evidence>
<dbReference type="AlphaFoldDB" id="A0A177B925"/>
<dbReference type="EMBL" id="LWCA01000123">
    <property type="protein sequence ID" value="OAF70670.1"/>
    <property type="molecule type" value="Genomic_DNA"/>
</dbReference>
<name>A0A177B925_9BILA</name>
<organism evidence="7 8">
    <name type="scientific">Intoshia linei</name>
    <dbReference type="NCBI Taxonomy" id="1819745"/>
    <lineage>
        <taxon>Eukaryota</taxon>
        <taxon>Metazoa</taxon>
        <taxon>Spiralia</taxon>
        <taxon>Lophotrochozoa</taxon>
        <taxon>Mesozoa</taxon>
        <taxon>Orthonectida</taxon>
        <taxon>Rhopaluridae</taxon>
        <taxon>Intoshia</taxon>
    </lineage>
</organism>
<comment type="caution">
    <text evidence="7">The sequence shown here is derived from an EMBL/GenBank/DDBJ whole genome shotgun (WGS) entry which is preliminary data.</text>
</comment>
<evidence type="ECO:0000256" key="5">
    <source>
        <dbReference type="SAM" id="MobiDB-lite"/>
    </source>
</evidence>
<feature type="region of interest" description="Disordered" evidence="5">
    <location>
        <begin position="317"/>
        <end position="341"/>
    </location>
</feature>
<evidence type="ECO:0000256" key="4">
    <source>
        <dbReference type="RuleBase" id="RU362109"/>
    </source>
</evidence>
<proteinExistence type="inferred from homology"/>
<dbReference type="InterPro" id="IPR001806">
    <property type="entry name" value="Small_GTPase"/>
</dbReference>
<accession>A0A177B925</accession>
<dbReference type="PROSITE" id="PS51421">
    <property type="entry name" value="RAS"/>
    <property type="match status" value="1"/>
</dbReference>
<dbReference type="Gene3D" id="3.10.110.10">
    <property type="entry name" value="Ubiquitin Conjugating Enzyme"/>
    <property type="match status" value="1"/>
</dbReference>
<evidence type="ECO:0000313" key="8">
    <source>
        <dbReference type="Proteomes" id="UP000078046"/>
    </source>
</evidence>
<dbReference type="SMART" id="SM00175">
    <property type="entry name" value="RAB"/>
    <property type="match status" value="1"/>
</dbReference>
<sequence>MASNYTFKISIVGIGGVGKSAIVRRFTQQRYSEEYVPTKADSYTRKIIVDNVECVLDILDTAGQEDFISLRDPYIRSSEGFILTYAVDEKESLDELSTIYEQIKRIKCPLETSPNPPIVIAANKSDKEDFRTVLYNDGKELSEICFATFYECSAKKDINIENRKITLKRFEMLSKRIYKERMDMHNEPPPNITAAPINDGDLYKWSATIVGQEGGIYEGGVFFLNINFPTDYPFKPPKIQFTTKVYHPNIDRNGSICLDILKTNWSPALTISKVLLSIQSLLHDPNPDDPLVPEIARLYKSNRSEYNSHAREWTRKYAMTTISSPQDKCKKGDKKNQSNPK</sequence>
<dbReference type="SMART" id="SM00174">
    <property type="entry name" value="RHO"/>
    <property type="match status" value="1"/>
</dbReference>
<dbReference type="FunFam" id="3.40.50.300:FF:001447">
    <property type="entry name" value="Ras-related protein Rab-1B"/>
    <property type="match status" value="1"/>
</dbReference>
<dbReference type="PROSITE" id="PS51420">
    <property type="entry name" value="RHO"/>
    <property type="match status" value="1"/>
</dbReference>
<dbReference type="OrthoDB" id="7851174at2759"/>
<dbReference type="InterPro" id="IPR000608">
    <property type="entry name" value="UBC"/>
</dbReference>
<dbReference type="SUPFAM" id="SSF54495">
    <property type="entry name" value="UBC-like"/>
    <property type="match status" value="1"/>
</dbReference>
<feature type="compositionally biased region" description="Basic and acidic residues" evidence="5">
    <location>
        <begin position="327"/>
        <end position="341"/>
    </location>
</feature>
<evidence type="ECO:0000259" key="6">
    <source>
        <dbReference type="PROSITE" id="PS50127"/>
    </source>
</evidence>